<gene>
    <name evidence="1" type="ORF">JOF53_003060</name>
</gene>
<dbReference type="EMBL" id="JAGIOO010000001">
    <property type="protein sequence ID" value="MBP2474188.1"/>
    <property type="molecule type" value="Genomic_DNA"/>
</dbReference>
<name>A0ABS5AC81_9PSEU</name>
<evidence type="ECO:0008006" key="3">
    <source>
        <dbReference type="Google" id="ProtNLM"/>
    </source>
</evidence>
<keyword evidence="2" id="KW-1185">Reference proteome</keyword>
<evidence type="ECO:0000313" key="2">
    <source>
        <dbReference type="Proteomes" id="UP001519363"/>
    </source>
</evidence>
<comment type="caution">
    <text evidence="1">The sequence shown here is derived from an EMBL/GenBank/DDBJ whole genome shotgun (WGS) entry which is preliminary data.</text>
</comment>
<proteinExistence type="predicted"/>
<protein>
    <recommendedName>
        <fullName evidence="3">Lipoprotein</fullName>
    </recommendedName>
</protein>
<evidence type="ECO:0000313" key="1">
    <source>
        <dbReference type="EMBL" id="MBP2474188.1"/>
    </source>
</evidence>
<dbReference type="RefSeq" id="WP_086781104.1">
    <property type="nucleotide sequence ID" value="NZ_JAGIOO010000001.1"/>
</dbReference>
<dbReference type="Proteomes" id="UP001519363">
    <property type="component" value="Unassembled WGS sequence"/>
</dbReference>
<sequence length="125" mass="13508">MAALLLAVSACGARGVEVVDDDQLEQAINDVLTAEETKPLKDLAGGDWDQVQVFHAEAASRDRIERTLGERVEMPEIFFLSKDSLLFFRKGGKVVRAVKVAATPFGEGGYPADVLVDGRPKPPGR</sequence>
<accession>A0ABS5AC81</accession>
<reference evidence="1 2" key="1">
    <citation type="submission" date="2021-03" db="EMBL/GenBank/DDBJ databases">
        <title>Sequencing the genomes of 1000 actinobacteria strains.</title>
        <authorList>
            <person name="Klenk H.-P."/>
        </authorList>
    </citation>
    <scope>NUCLEOTIDE SEQUENCE [LARGE SCALE GENOMIC DNA]</scope>
    <source>
        <strain evidence="1 2">DSM 44580</strain>
    </source>
</reference>
<organism evidence="1 2">
    <name type="scientific">Crossiella equi</name>
    <dbReference type="NCBI Taxonomy" id="130796"/>
    <lineage>
        <taxon>Bacteria</taxon>
        <taxon>Bacillati</taxon>
        <taxon>Actinomycetota</taxon>
        <taxon>Actinomycetes</taxon>
        <taxon>Pseudonocardiales</taxon>
        <taxon>Pseudonocardiaceae</taxon>
        <taxon>Crossiella</taxon>
    </lineage>
</organism>